<evidence type="ECO:0000313" key="2">
    <source>
        <dbReference type="EMBL" id="GAA0912680.1"/>
    </source>
</evidence>
<name>A0ABN1NNU5_9ACTN</name>
<feature type="region of interest" description="Disordered" evidence="1">
    <location>
        <begin position="37"/>
        <end position="107"/>
    </location>
</feature>
<dbReference type="Proteomes" id="UP001501005">
    <property type="component" value="Unassembled WGS sequence"/>
</dbReference>
<feature type="compositionally biased region" description="Basic and acidic residues" evidence="1">
    <location>
        <begin position="96"/>
        <end position="107"/>
    </location>
</feature>
<organism evidence="2 3">
    <name type="scientific">Streptomyces thermoalcalitolerans</name>
    <dbReference type="NCBI Taxonomy" id="65605"/>
    <lineage>
        <taxon>Bacteria</taxon>
        <taxon>Bacillati</taxon>
        <taxon>Actinomycetota</taxon>
        <taxon>Actinomycetes</taxon>
        <taxon>Kitasatosporales</taxon>
        <taxon>Streptomycetaceae</taxon>
        <taxon>Streptomyces</taxon>
    </lineage>
</organism>
<protein>
    <submittedName>
        <fullName evidence="2">Uncharacterized protein</fullName>
    </submittedName>
</protein>
<dbReference type="EMBL" id="BAAAHG010000016">
    <property type="protein sequence ID" value="GAA0912680.1"/>
    <property type="molecule type" value="Genomic_DNA"/>
</dbReference>
<evidence type="ECO:0000313" key="3">
    <source>
        <dbReference type="Proteomes" id="UP001501005"/>
    </source>
</evidence>
<sequence length="107" mass="10881">MLGHLGGVQAALHPARVQPDQQAAQLVAQVHVYVNPSVRRSQGAKPTAGKPGVPQQGTGPHTAAHLAASHRPDAPPSGRIGGAPPPPKRNGPVRGGETDRPEGGFPP</sequence>
<comment type="caution">
    <text evidence="2">The sequence shown here is derived from an EMBL/GenBank/DDBJ whole genome shotgun (WGS) entry which is preliminary data.</text>
</comment>
<evidence type="ECO:0000256" key="1">
    <source>
        <dbReference type="SAM" id="MobiDB-lite"/>
    </source>
</evidence>
<gene>
    <name evidence="2" type="ORF">GCM10009549_25150</name>
</gene>
<keyword evidence="3" id="KW-1185">Reference proteome</keyword>
<reference evidence="2 3" key="1">
    <citation type="journal article" date="2019" name="Int. J. Syst. Evol. Microbiol.">
        <title>The Global Catalogue of Microorganisms (GCM) 10K type strain sequencing project: providing services to taxonomists for standard genome sequencing and annotation.</title>
        <authorList>
            <consortium name="The Broad Institute Genomics Platform"/>
            <consortium name="The Broad Institute Genome Sequencing Center for Infectious Disease"/>
            <person name="Wu L."/>
            <person name="Ma J."/>
        </authorList>
    </citation>
    <scope>NUCLEOTIDE SEQUENCE [LARGE SCALE GENOMIC DNA]</scope>
    <source>
        <strain evidence="2 3">JCM 10673</strain>
    </source>
</reference>
<proteinExistence type="predicted"/>
<accession>A0ABN1NNU5</accession>